<evidence type="ECO:0000313" key="3">
    <source>
        <dbReference type="Proteomes" id="UP001367316"/>
    </source>
</evidence>
<accession>A0ABR1NBN1</accession>
<comment type="caution">
    <text evidence="2">The sequence shown here is derived from an EMBL/GenBank/DDBJ whole genome shotgun (WGS) entry which is preliminary data.</text>
</comment>
<name>A0ABR1NBN1_9PEZI</name>
<keyword evidence="3" id="KW-1185">Reference proteome</keyword>
<feature type="compositionally biased region" description="Polar residues" evidence="1">
    <location>
        <begin position="205"/>
        <end position="218"/>
    </location>
</feature>
<gene>
    <name evidence="2" type="ORF">JOL62DRAFT_432090</name>
</gene>
<proteinExistence type="predicted"/>
<protein>
    <submittedName>
        <fullName evidence="2">Uncharacterized protein</fullName>
    </submittedName>
</protein>
<sequence>MDLEAMQLNTVCALHGAGGARRVTTTTTQQHNKRRLGRIHAVITLGGRKRQHRTRVWIEEQGPGRTGSRALLTDGCGAVSGPPGSGRGDHICFGLRAPLWCVCVRRSRSRSRVRCILVVVPRSANSAELVGAKFAHVERRFSSSIDCCLPCREAQDWVGNVCLAVISRICLTPAESSGIDGETSGRLVQRLSNSPRHKHTRGPSVANSQPASQASKQATLPRALPSRRPRACVRAWAAGRQSRRPSHQLTTITTATAITARGLLTG</sequence>
<organism evidence="2 3">
    <name type="scientific">Phyllosticta paracitricarpa</name>
    <dbReference type="NCBI Taxonomy" id="2016321"/>
    <lineage>
        <taxon>Eukaryota</taxon>
        <taxon>Fungi</taxon>
        <taxon>Dikarya</taxon>
        <taxon>Ascomycota</taxon>
        <taxon>Pezizomycotina</taxon>
        <taxon>Dothideomycetes</taxon>
        <taxon>Dothideomycetes incertae sedis</taxon>
        <taxon>Botryosphaeriales</taxon>
        <taxon>Phyllostictaceae</taxon>
        <taxon>Phyllosticta</taxon>
    </lineage>
</organism>
<evidence type="ECO:0000256" key="1">
    <source>
        <dbReference type="SAM" id="MobiDB-lite"/>
    </source>
</evidence>
<dbReference type="EMBL" id="JBBPBF010000009">
    <property type="protein sequence ID" value="KAK7612604.1"/>
    <property type="molecule type" value="Genomic_DNA"/>
</dbReference>
<reference evidence="2 3" key="1">
    <citation type="submission" date="2024-04" db="EMBL/GenBank/DDBJ databases">
        <title>Phyllosticta paracitricarpa is synonymous to the EU quarantine fungus P. citricarpa based on phylogenomic analyses.</title>
        <authorList>
            <consortium name="Lawrence Berkeley National Laboratory"/>
            <person name="Van ingen-buijs V.A."/>
            <person name="Van westerhoven A.C."/>
            <person name="Haridas S."/>
            <person name="Skiadas P."/>
            <person name="Martin F."/>
            <person name="Groenewald J.Z."/>
            <person name="Crous P.W."/>
            <person name="Seidl M.F."/>
        </authorList>
    </citation>
    <scope>NUCLEOTIDE SEQUENCE [LARGE SCALE GENOMIC DNA]</scope>
    <source>
        <strain evidence="2 3">CBS 141358</strain>
    </source>
</reference>
<evidence type="ECO:0000313" key="2">
    <source>
        <dbReference type="EMBL" id="KAK7612604.1"/>
    </source>
</evidence>
<dbReference type="Proteomes" id="UP001367316">
    <property type="component" value="Unassembled WGS sequence"/>
</dbReference>
<feature type="region of interest" description="Disordered" evidence="1">
    <location>
        <begin position="193"/>
        <end position="229"/>
    </location>
</feature>